<evidence type="ECO:0000313" key="1">
    <source>
        <dbReference type="EMBL" id="OGM03976.1"/>
    </source>
</evidence>
<dbReference type="CDD" id="cd24049">
    <property type="entry name" value="ASKHA_NBD_PilM"/>
    <property type="match status" value="1"/>
</dbReference>
<dbReference type="STRING" id="1817813.A2008_06965"/>
<organism evidence="1 2">
    <name type="scientific">Candidatus Wallbacteria bacterium GWC2_49_35</name>
    <dbReference type="NCBI Taxonomy" id="1817813"/>
    <lineage>
        <taxon>Bacteria</taxon>
        <taxon>Candidatus Walliibacteriota</taxon>
    </lineage>
</organism>
<dbReference type="InterPro" id="IPR043129">
    <property type="entry name" value="ATPase_NBD"/>
</dbReference>
<dbReference type="PIRSF" id="PIRSF019169">
    <property type="entry name" value="PilM"/>
    <property type="match status" value="1"/>
</dbReference>
<dbReference type="EMBL" id="MGFH01000152">
    <property type="protein sequence ID" value="OGM03976.1"/>
    <property type="molecule type" value="Genomic_DNA"/>
</dbReference>
<sequence>MKKGSAEPQILSFGIAQFPHEGAVASDGQIVDPNAVSEVIKELFKSSKVKPANVVTCLSNQNIISRFIKVPMMADNELEEAVKYEAEQYVPYALDEMNLSFYKLSQVEEDGIAQHFILLVCAQKDILKNFLNTLKNAAVTPQIVDVDNLAIINALEKAIRPDEVTAIIDIGASSTNINIIKEGVLKFTRNILIAGNNITNAIMNVLKLDFAQAENIKTEEVVVSTSEDSEDNDVSEVVRSIIEELASEIRRSFDYYKAQHREHTINRILLSGGTAKLKNLDVFLANELGVEVEKANPLEGIVANVANVDQLNEHLLELTAAIGLALREVM</sequence>
<dbReference type="NCBIfam" id="TIGR01175">
    <property type="entry name" value="pilM"/>
    <property type="match status" value="1"/>
</dbReference>
<comment type="caution">
    <text evidence="1">The sequence shown here is derived from an EMBL/GenBank/DDBJ whole genome shotgun (WGS) entry which is preliminary data.</text>
</comment>
<evidence type="ECO:0000313" key="2">
    <source>
        <dbReference type="Proteomes" id="UP000178735"/>
    </source>
</evidence>
<reference evidence="1 2" key="1">
    <citation type="journal article" date="2016" name="Nat. Commun.">
        <title>Thousands of microbial genomes shed light on interconnected biogeochemical processes in an aquifer system.</title>
        <authorList>
            <person name="Anantharaman K."/>
            <person name="Brown C.T."/>
            <person name="Hug L.A."/>
            <person name="Sharon I."/>
            <person name="Castelle C.J."/>
            <person name="Probst A.J."/>
            <person name="Thomas B.C."/>
            <person name="Singh A."/>
            <person name="Wilkins M.J."/>
            <person name="Karaoz U."/>
            <person name="Brodie E.L."/>
            <person name="Williams K.H."/>
            <person name="Hubbard S.S."/>
            <person name="Banfield J.F."/>
        </authorList>
    </citation>
    <scope>NUCLEOTIDE SEQUENCE [LARGE SCALE GENOMIC DNA]</scope>
</reference>
<dbReference type="PANTHER" id="PTHR32432">
    <property type="entry name" value="CELL DIVISION PROTEIN FTSA-RELATED"/>
    <property type="match status" value="1"/>
</dbReference>
<dbReference type="InterPro" id="IPR005883">
    <property type="entry name" value="PilM"/>
</dbReference>
<gene>
    <name evidence="1" type="ORF">A2008_06965</name>
</gene>
<dbReference type="Gene3D" id="3.30.1490.300">
    <property type="match status" value="1"/>
</dbReference>
<dbReference type="SUPFAM" id="SSF53067">
    <property type="entry name" value="Actin-like ATPase domain"/>
    <property type="match status" value="2"/>
</dbReference>
<name>A0A1F7WMA6_9BACT</name>
<protein>
    <recommendedName>
        <fullName evidence="3">SHS2 domain-containing protein</fullName>
    </recommendedName>
</protein>
<dbReference type="Pfam" id="PF11104">
    <property type="entry name" value="PilM_2"/>
    <property type="match status" value="1"/>
</dbReference>
<dbReference type="InterPro" id="IPR050696">
    <property type="entry name" value="FtsA/MreB"/>
</dbReference>
<dbReference type="AlphaFoldDB" id="A0A1F7WMA6"/>
<dbReference type="PANTHER" id="PTHR32432:SF3">
    <property type="entry name" value="ETHANOLAMINE UTILIZATION PROTEIN EUTJ"/>
    <property type="match status" value="1"/>
</dbReference>
<dbReference type="Gene3D" id="3.30.420.40">
    <property type="match status" value="2"/>
</dbReference>
<dbReference type="Proteomes" id="UP000178735">
    <property type="component" value="Unassembled WGS sequence"/>
</dbReference>
<evidence type="ECO:0008006" key="3">
    <source>
        <dbReference type="Google" id="ProtNLM"/>
    </source>
</evidence>
<proteinExistence type="predicted"/>
<accession>A0A1F7WMA6</accession>